<evidence type="ECO:0000256" key="3">
    <source>
        <dbReference type="RuleBase" id="RU003345"/>
    </source>
</evidence>
<gene>
    <name evidence="5" type="ORF">GCM10007874_07710</name>
</gene>
<dbReference type="CDD" id="cd07112">
    <property type="entry name" value="ALDH_GABALDH-PuuC"/>
    <property type="match status" value="1"/>
</dbReference>
<sequence>MLDKSPTRSDWEAKAAALKAEGRAFIDGAYVPARSGATFAKTSPIDGRVIAEVADCGAEDIEAAVKAARAAFEDGRWRHKAPAEKKRILLRFAELIRADLEHLALLETLDVGKVIGNSLAVDVPFCADCIQYYAEFADKSFDEVAPTGPNDLAIVRREPLGVIGAIVPWNYPLIITAWKIGPALVAGNSVVLKPAEQSPLSALRLGELAKQAGLPDGVLNVVPGFGEKAGKPLALHADVDMISFTGSTEVGKLMMRYAGESNLKRVALECGGKSPHVVLADADLDAAASGIAWGIYYNQGETCHAGSRVIAHASIKDALVRKIGEVAAQQIPLGHPLDPAAQMGALVEKGHMERVLNYIGIGTSEGAVVAQGGKRVMEEIGGYYVEATILDGVRPEHRVAREEIFGPVVVVTSFEDEAEALKIANDSIYGLAAAVWTRDMGAAHRFTRDLRAGTVWVNCFDKSSLATPFGGFRQSGFGRDRSPHAIEKYMDFKTVWTAYA</sequence>
<dbReference type="RefSeq" id="WP_284310561.1">
    <property type="nucleotide sequence ID" value="NZ_BSPC01000005.1"/>
</dbReference>
<dbReference type="InterPro" id="IPR015590">
    <property type="entry name" value="Aldehyde_DH_dom"/>
</dbReference>
<proteinExistence type="inferred from homology"/>
<dbReference type="Gene3D" id="3.40.309.10">
    <property type="entry name" value="Aldehyde Dehydrogenase, Chain A, domain 2"/>
    <property type="match status" value="1"/>
</dbReference>
<comment type="caution">
    <text evidence="5">The sequence shown here is derived from an EMBL/GenBank/DDBJ whole genome shotgun (WGS) entry which is preliminary data.</text>
</comment>
<evidence type="ECO:0000313" key="5">
    <source>
        <dbReference type="EMBL" id="GLS17756.1"/>
    </source>
</evidence>
<keyword evidence="1 3" id="KW-0560">Oxidoreductase</keyword>
<organism evidence="5 6">
    <name type="scientific">Labrys miyagiensis</name>
    <dbReference type="NCBI Taxonomy" id="346912"/>
    <lineage>
        <taxon>Bacteria</taxon>
        <taxon>Pseudomonadati</taxon>
        <taxon>Pseudomonadota</taxon>
        <taxon>Alphaproteobacteria</taxon>
        <taxon>Hyphomicrobiales</taxon>
        <taxon>Xanthobacteraceae</taxon>
        <taxon>Labrys</taxon>
    </lineage>
</organism>
<dbReference type="InterPro" id="IPR016161">
    <property type="entry name" value="Ald_DH/histidinol_DH"/>
</dbReference>
<dbReference type="InterPro" id="IPR029510">
    <property type="entry name" value="Ald_DH_CS_GLU"/>
</dbReference>
<evidence type="ECO:0000259" key="4">
    <source>
        <dbReference type="Pfam" id="PF00171"/>
    </source>
</evidence>
<dbReference type="Pfam" id="PF00171">
    <property type="entry name" value="Aldedh"/>
    <property type="match status" value="1"/>
</dbReference>
<dbReference type="Gene3D" id="3.40.605.10">
    <property type="entry name" value="Aldehyde Dehydrogenase, Chain A, domain 1"/>
    <property type="match status" value="1"/>
</dbReference>
<evidence type="ECO:0000256" key="1">
    <source>
        <dbReference type="ARBA" id="ARBA00023002"/>
    </source>
</evidence>
<reference evidence="6" key="1">
    <citation type="journal article" date="2019" name="Int. J. Syst. Evol. Microbiol.">
        <title>The Global Catalogue of Microorganisms (GCM) 10K type strain sequencing project: providing services to taxonomists for standard genome sequencing and annotation.</title>
        <authorList>
            <consortium name="The Broad Institute Genomics Platform"/>
            <consortium name="The Broad Institute Genome Sequencing Center for Infectious Disease"/>
            <person name="Wu L."/>
            <person name="Ma J."/>
        </authorList>
    </citation>
    <scope>NUCLEOTIDE SEQUENCE [LARGE SCALE GENOMIC DNA]</scope>
    <source>
        <strain evidence="6">NBRC 101365</strain>
    </source>
</reference>
<dbReference type="SUPFAM" id="SSF53720">
    <property type="entry name" value="ALDH-like"/>
    <property type="match status" value="1"/>
</dbReference>
<keyword evidence="6" id="KW-1185">Reference proteome</keyword>
<comment type="similarity">
    <text evidence="3">Belongs to the aldehyde dehydrogenase family.</text>
</comment>
<dbReference type="Proteomes" id="UP001156882">
    <property type="component" value="Unassembled WGS sequence"/>
</dbReference>
<evidence type="ECO:0000313" key="6">
    <source>
        <dbReference type="Proteomes" id="UP001156882"/>
    </source>
</evidence>
<name>A0ABQ6CBL2_9HYPH</name>
<feature type="active site" evidence="2">
    <location>
        <position position="269"/>
    </location>
</feature>
<dbReference type="PROSITE" id="PS00687">
    <property type="entry name" value="ALDEHYDE_DEHYDR_GLU"/>
    <property type="match status" value="1"/>
</dbReference>
<protein>
    <submittedName>
        <fullName evidence="5">Aldehyde dehydrogenase</fullName>
    </submittedName>
</protein>
<evidence type="ECO:0000256" key="2">
    <source>
        <dbReference type="PROSITE-ProRule" id="PRU10007"/>
    </source>
</evidence>
<feature type="domain" description="Aldehyde dehydrogenase" evidence="4">
    <location>
        <begin position="31"/>
        <end position="495"/>
    </location>
</feature>
<dbReference type="PANTHER" id="PTHR11699">
    <property type="entry name" value="ALDEHYDE DEHYDROGENASE-RELATED"/>
    <property type="match status" value="1"/>
</dbReference>
<dbReference type="InterPro" id="IPR016162">
    <property type="entry name" value="Ald_DH_N"/>
</dbReference>
<dbReference type="EMBL" id="BSPC01000005">
    <property type="protein sequence ID" value="GLS17756.1"/>
    <property type="molecule type" value="Genomic_DNA"/>
</dbReference>
<dbReference type="InterPro" id="IPR016163">
    <property type="entry name" value="Ald_DH_C"/>
</dbReference>
<accession>A0ABQ6CBL2</accession>